<reference evidence="2 3" key="1">
    <citation type="submission" date="2024-03" db="EMBL/GenBank/DDBJ databases">
        <title>The Acrasis kona genome and developmental transcriptomes reveal deep origins of eukaryotic multicellular pathways.</title>
        <authorList>
            <person name="Sheikh S."/>
            <person name="Fu C.-J."/>
            <person name="Brown M.W."/>
            <person name="Baldauf S.L."/>
        </authorList>
    </citation>
    <scope>NUCLEOTIDE SEQUENCE [LARGE SCALE GENOMIC DNA]</scope>
    <source>
        <strain evidence="2 3">ATCC MYA-3509</strain>
    </source>
</reference>
<feature type="compositionally biased region" description="Low complexity" evidence="1">
    <location>
        <begin position="141"/>
        <end position="157"/>
    </location>
</feature>
<comment type="caution">
    <text evidence="2">The sequence shown here is derived from an EMBL/GenBank/DDBJ whole genome shotgun (WGS) entry which is preliminary data.</text>
</comment>
<proteinExistence type="predicted"/>
<sequence>MDKGLQAKFERKIESKRVKYLIKQQIEIARIQKEQIKLQNTKSTEVENDEQIDDEEKEVNMEARITEWATIGWSTLCTVYDSISTIDDHPKVEFVPGVTRLIIDGDNVSKKLRKPLFKVMAINKMRFNDIVSSRRSSISSVTTTTTTSSIGSSASKSPNQVREDKSVKNDLLTTFIEEFADKSHLFECVCYLTGATNKSKTFSNGGHMSVTDTRCADGVDHSSYLSNHSSLSIINHVRSIIASGDKTDDLFHHHVFVTSNKRLIKWLRIVGAKNIIRVKHWLHVANNLLGNESVEDSDSQQDKIKFAILLRQLSKSDTLEDSSDQCQVPINNIMMDNDDDGSDNSDSFYDDYFSEEPGLDSVVTEMKNEIEDSNCVIM</sequence>
<dbReference type="Proteomes" id="UP001431209">
    <property type="component" value="Unassembled WGS sequence"/>
</dbReference>
<protein>
    <submittedName>
        <fullName evidence="2">Uncharacterized protein</fullName>
    </submittedName>
</protein>
<dbReference type="EMBL" id="JAOPGA020000605">
    <property type="protein sequence ID" value="KAL0479905.1"/>
    <property type="molecule type" value="Genomic_DNA"/>
</dbReference>
<evidence type="ECO:0000256" key="1">
    <source>
        <dbReference type="SAM" id="MobiDB-lite"/>
    </source>
</evidence>
<feature type="region of interest" description="Disordered" evidence="1">
    <location>
        <begin position="141"/>
        <end position="163"/>
    </location>
</feature>
<gene>
    <name evidence="2" type="ORF">AKO1_007393</name>
</gene>
<evidence type="ECO:0000313" key="3">
    <source>
        <dbReference type="Proteomes" id="UP001431209"/>
    </source>
</evidence>
<dbReference type="AlphaFoldDB" id="A0AAW2YRZ2"/>
<organism evidence="2 3">
    <name type="scientific">Acrasis kona</name>
    <dbReference type="NCBI Taxonomy" id="1008807"/>
    <lineage>
        <taxon>Eukaryota</taxon>
        <taxon>Discoba</taxon>
        <taxon>Heterolobosea</taxon>
        <taxon>Tetramitia</taxon>
        <taxon>Eutetramitia</taxon>
        <taxon>Acrasidae</taxon>
        <taxon>Acrasis</taxon>
    </lineage>
</organism>
<name>A0AAW2YRZ2_9EUKA</name>
<accession>A0AAW2YRZ2</accession>
<evidence type="ECO:0000313" key="2">
    <source>
        <dbReference type="EMBL" id="KAL0479905.1"/>
    </source>
</evidence>
<keyword evidence="3" id="KW-1185">Reference proteome</keyword>